<dbReference type="InterPro" id="IPR038695">
    <property type="entry name" value="Saro_0823-like_sf"/>
</dbReference>
<organism evidence="1 2">
    <name type="scientific">Tardibacter chloracetimidivorans</name>
    <dbReference type="NCBI Taxonomy" id="1921510"/>
    <lineage>
        <taxon>Bacteria</taxon>
        <taxon>Pseudomonadati</taxon>
        <taxon>Pseudomonadota</taxon>
        <taxon>Alphaproteobacteria</taxon>
        <taxon>Sphingomonadales</taxon>
        <taxon>Sphingomonadaceae</taxon>
        <taxon>Tardibacter</taxon>
    </lineage>
</organism>
<protein>
    <recommendedName>
        <fullName evidence="3">DUF192 domain-containing protein</fullName>
    </recommendedName>
</protein>
<evidence type="ECO:0000313" key="1">
    <source>
        <dbReference type="EMBL" id="API61222.1"/>
    </source>
</evidence>
<sequence length="158" mass="16762">MLLLFPLLAVACQPPLISAAAEDRPIPAASELTTAPLAIVTGKGAFSFVVEIARSEAEQAQGLKHRRPLAPDRGMIFPMRPARLASFWMKDTPSPLDIIFIAPGGTVARVAAMTKPYSLDPIDSGVPVEAVLEIAGGRAEQIGLQPGDRVNWRDPGGE</sequence>
<dbReference type="KEGG" id="sphj:BSL82_16380"/>
<name>A0A1L4A028_9SPHN</name>
<dbReference type="PANTHER" id="PTHR37953:SF1">
    <property type="entry name" value="UPF0127 PROTEIN MJ1496"/>
    <property type="match status" value="1"/>
</dbReference>
<evidence type="ECO:0008006" key="3">
    <source>
        <dbReference type="Google" id="ProtNLM"/>
    </source>
</evidence>
<dbReference type="AlphaFoldDB" id="A0A1L4A028"/>
<accession>A0A1L4A028</accession>
<dbReference type="STRING" id="1921510.BSL82_16380"/>
<dbReference type="Pfam" id="PF02643">
    <property type="entry name" value="DUF192"/>
    <property type="match status" value="1"/>
</dbReference>
<dbReference type="EMBL" id="CP018221">
    <property type="protein sequence ID" value="API61222.1"/>
    <property type="molecule type" value="Genomic_DNA"/>
</dbReference>
<dbReference type="Gene3D" id="2.60.120.1140">
    <property type="entry name" value="Protein of unknown function DUF192"/>
    <property type="match status" value="1"/>
</dbReference>
<dbReference type="InterPro" id="IPR003795">
    <property type="entry name" value="DUF192"/>
</dbReference>
<reference evidence="2" key="1">
    <citation type="submission" date="2016-11" db="EMBL/GenBank/DDBJ databases">
        <title>Complete Genome Sequence of alachlor-degrading Sphingomonas sp. strain JJ-A5.</title>
        <authorList>
            <person name="Lee H."/>
            <person name="Ka J.-O."/>
        </authorList>
    </citation>
    <scope>NUCLEOTIDE SEQUENCE [LARGE SCALE GENOMIC DNA]</scope>
    <source>
        <strain evidence="2">JJ-A5</strain>
    </source>
</reference>
<proteinExistence type="predicted"/>
<keyword evidence="2" id="KW-1185">Reference proteome</keyword>
<dbReference type="PANTHER" id="PTHR37953">
    <property type="entry name" value="UPF0127 PROTEIN MJ1496"/>
    <property type="match status" value="1"/>
</dbReference>
<evidence type="ECO:0000313" key="2">
    <source>
        <dbReference type="Proteomes" id="UP000182063"/>
    </source>
</evidence>
<gene>
    <name evidence="1" type="ORF">BSL82_16380</name>
</gene>
<dbReference type="Proteomes" id="UP000182063">
    <property type="component" value="Chromosome"/>
</dbReference>